<name>B6YQR7_AZOPC</name>
<dbReference type="HOGENOM" id="CLU_033621_1_3_10"/>
<evidence type="ECO:0000256" key="6">
    <source>
        <dbReference type="ARBA" id="ARBA00022692"/>
    </source>
</evidence>
<gene>
    <name evidence="12" type="ordered locus">CFPG_276</name>
</gene>
<dbReference type="SUPFAM" id="SSF161098">
    <property type="entry name" value="MetI-like"/>
    <property type="match status" value="1"/>
</dbReference>
<reference evidence="13" key="1">
    <citation type="journal article" date="2008" name="Science">
        <title>Genome of an endosymbiont coupling N2 fixation to cellulolysis within RT protist cells in termite gut.</title>
        <authorList>
            <person name="Hongoh Y."/>
            <person name="Sharma V.K."/>
            <person name="Prakash T."/>
            <person name="Noda S."/>
            <person name="Toh H."/>
            <person name="Taylor T.D."/>
            <person name="Kudo T."/>
            <person name="Sakaki Y."/>
            <person name="Toyoda A."/>
            <person name="Hattori M."/>
            <person name="Ohkuma M."/>
        </authorList>
    </citation>
    <scope>NUCLEOTIDE SEQUENCE [LARGE SCALE GENOMIC DNA]</scope>
</reference>
<dbReference type="GO" id="GO:0005315">
    <property type="term" value="F:phosphate transmembrane transporter activity"/>
    <property type="evidence" value="ECO:0007669"/>
    <property type="project" value="InterPro"/>
</dbReference>
<proteinExistence type="inferred from homology"/>
<comment type="subcellular location">
    <subcellularLocation>
        <location evidence="1 9">Cell membrane</location>
        <topology evidence="1 9">Multi-pass membrane protein</topology>
    </subcellularLocation>
</comment>
<protein>
    <recommendedName>
        <fullName evidence="10">Phosphate transport system permease protein</fullName>
    </recommendedName>
</protein>
<evidence type="ECO:0000256" key="7">
    <source>
        <dbReference type="ARBA" id="ARBA00022989"/>
    </source>
</evidence>
<feature type="transmembrane region" description="Helical" evidence="9">
    <location>
        <begin position="205"/>
        <end position="232"/>
    </location>
</feature>
<feature type="transmembrane region" description="Helical" evidence="9">
    <location>
        <begin position="145"/>
        <end position="169"/>
    </location>
</feature>
<comment type="function">
    <text evidence="10">Part of the binding-protein-dependent transport system for phosphate; probably responsible for the translocation of the substrate across the membrane.</text>
</comment>
<feature type="transmembrane region" description="Helical" evidence="9">
    <location>
        <begin position="104"/>
        <end position="133"/>
    </location>
</feature>
<organism evidence="12 13">
    <name type="scientific">Azobacteroides pseudotrichonymphae genomovar. CFP2</name>
    <dbReference type="NCBI Taxonomy" id="511995"/>
    <lineage>
        <taxon>Bacteria</taxon>
        <taxon>Pseudomonadati</taxon>
        <taxon>Bacteroidota</taxon>
        <taxon>Bacteroidia</taxon>
        <taxon>Bacteroidales</taxon>
        <taxon>Candidatus Azobacteroides</taxon>
    </lineage>
</organism>
<dbReference type="OrthoDB" id="9785113at2"/>
<evidence type="ECO:0000256" key="1">
    <source>
        <dbReference type="ARBA" id="ARBA00004651"/>
    </source>
</evidence>
<evidence type="ECO:0000256" key="4">
    <source>
        <dbReference type="ARBA" id="ARBA00022475"/>
    </source>
</evidence>
<dbReference type="RefSeq" id="WP_012573300.1">
    <property type="nucleotide sequence ID" value="NC_011565.1"/>
</dbReference>
<feature type="transmembrane region" description="Helical" evidence="9">
    <location>
        <begin position="14"/>
        <end position="35"/>
    </location>
</feature>
<dbReference type="KEGG" id="aps:CFPG_276"/>
<feature type="transmembrane region" description="Helical" evidence="9">
    <location>
        <begin position="265"/>
        <end position="288"/>
    </location>
</feature>
<dbReference type="Pfam" id="PF00528">
    <property type="entry name" value="BPD_transp_1"/>
    <property type="match status" value="1"/>
</dbReference>
<keyword evidence="7 9" id="KW-1133">Transmembrane helix</keyword>
<dbReference type="GO" id="GO:0006817">
    <property type="term" value="P:phosphate ion transport"/>
    <property type="evidence" value="ECO:0007669"/>
    <property type="project" value="UniProtKB-KW"/>
</dbReference>
<keyword evidence="6 9" id="KW-0812">Transmembrane</keyword>
<dbReference type="InterPro" id="IPR035906">
    <property type="entry name" value="MetI-like_sf"/>
</dbReference>
<keyword evidence="8 9" id="KW-0472">Membrane</keyword>
<dbReference type="AlphaFoldDB" id="B6YQR7"/>
<evidence type="ECO:0000313" key="13">
    <source>
        <dbReference type="Proteomes" id="UP000000723"/>
    </source>
</evidence>
<evidence type="ECO:0000256" key="2">
    <source>
        <dbReference type="ARBA" id="ARBA00007069"/>
    </source>
</evidence>
<dbReference type="PANTHER" id="PTHR30425">
    <property type="entry name" value="PHOSPHATE TRANSPORT SYSTEM PERMEASE PROTEIN PST"/>
    <property type="match status" value="1"/>
</dbReference>
<feature type="domain" description="ABC transmembrane type-1" evidence="11">
    <location>
        <begin position="68"/>
        <end position="284"/>
    </location>
</feature>
<keyword evidence="3 9" id="KW-0813">Transport</keyword>
<accession>B6YQR7</accession>
<dbReference type="STRING" id="511995.CFPG_276"/>
<dbReference type="Gene3D" id="1.10.3720.10">
    <property type="entry name" value="MetI-like"/>
    <property type="match status" value="1"/>
</dbReference>
<evidence type="ECO:0000313" key="12">
    <source>
        <dbReference type="EMBL" id="BAG83539.1"/>
    </source>
</evidence>
<dbReference type="InterPro" id="IPR051124">
    <property type="entry name" value="Phosphate_Transport_Permease"/>
</dbReference>
<evidence type="ECO:0000256" key="10">
    <source>
        <dbReference type="RuleBase" id="RU363054"/>
    </source>
</evidence>
<dbReference type="EMBL" id="AP010656">
    <property type="protein sequence ID" value="BAG83539.1"/>
    <property type="molecule type" value="Genomic_DNA"/>
</dbReference>
<keyword evidence="4 10" id="KW-1003">Cell membrane</keyword>
<dbReference type="eggNOG" id="COG0573">
    <property type="taxonomic scope" value="Bacteria"/>
</dbReference>
<comment type="similarity">
    <text evidence="2 10">Belongs to the binding-protein-dependent transport system permease family. CysTW subfamily.</text>
</comment>
<sequence>MLGRIFKDKIAKKVMQGLTFFAFLLLVMMGVGLYYKSVSIIKANSIWQLLSSSEWSPLTGHFGFYSFILGTVYVTLLAVGISVPISLLMALFLTQNAKSWIKKIVFPVLDILAAIPSVIYGVWGILIIVPFIANVLGPYFVDYTSGYTVLAGGVVLSVMLVPLLVSLFVEIFSTIPESYKDASASLGATRWQTSRSVILRKSSSGIIASVMLAISKAFGETIAVLMVCGSVVKNPKSLFDSCYPLSVLIANNFGEMMSVPMYESALMFAALIMFIIIFIFNVISRLALQRIERSLRL</sequence>
<dbReference type="Proteomes" id="UP000000723">
    <property type="component" value="Chromosome"/>
</dbReference>
<dbReference type="PROSITE" id="PS50928">
    <property type="entry name" value="ABC_TM1"/>
    <property type="match status" value="1"/>
</dbReference>
<evidence type="ECO:0000256" key="8">
    <source>
        <dbReference type="ARBA" id="ARBA00023136"/>
    </source>
</evidence>
<dbReference type="PANTHER" id="PTHR30425:SF1">
    <property type="entry name" value="PHOSPHATE TRANSPORT SYSTEM PERMEASE PROTEIN PSTC"/>
    <property type="match status" value="1"/>
</dbReference>
<feature type="transmembrane region" description="Helical" evidence="9">
    <location>
        <begin position="64"/>
        <end position="92"/>
    </location>
</feature>
<dbReference type="GO" id="GO:0005886">
    <property type="term" value="C:plasma membrane"/>
    <property type="evidence" value="ECO:0007669"/>
    <property type="project" value="UniProtKB-SubCell"/>
</dbReference>
<evidence type="ECO:0000256" key="3">
    <source>
        <dbReference type="ARBA" id="ARBA00022448"/>
    </source>
</evidence>
<evidence type="ECO:0000256" key="9">
    <source>
        <dbReference type="RuleBase" id="RU363032"/>
    </source>
</evidence>
<dbReference type="CDD" id="cd06261">
    <property type="entry name" value="TM_PBP2"/>
    <property type="match status" value="1"/>
</dbReference>
<keyword evidence="5 10" id="KW-0592">Phosphate transport</keyword>
<dbReference type="InterPro" id="IPR011864">
    <property type="entry name" value="Phosphate_PstC"/>
</dbReference>
<evidence type="ECO:0000259" key="11">
    <source>
        <dbReference type="PROSITE" id="PS50928"/>
    </source>
</evidence>
<keyword evidence="13" id="KW-1185">Reference proteome</keyword>
<dbReference type="InterPro" id="IPR000515">
    <property type="entry name" value="MetI-like"/>
</dbReference>
<evidence type="ECO:0000256" key="5">
    <source>
        <dbReference type="ARBA" id="ARBA00022592"/>
    </source>
</evidence>
<dbReference type="NCBIfam" id="TIGR02138">
    <property type="entry name" value="phosphate_pstC"/>
    <property type="match status" value="1"/>
</dbReference>